<reference evidence="3" key="1">
    <citation type="submission" date="2019-03" db="EMBL/GenBank/DDBJ databases">
        <authorList>
            <person name="Mank J."/>
            <person name="Almeida P."/>
        </authorList>
    </citation>
    <scope>NUCLEOTIDE SEQUENCE</scope>
    <source>
        <strain evidence="3">78183</strain>
    </source>
</reference>
<dbReference type="PANTHER" id="PTHR10497">
    <property type="entry name" value="60S RIBOSOMAL PROTEIN L27"/>
    <property type="match status" value="1"/>
</dbReference>
<accession>A0A6N2KSN0</accession>
<dbReference type="GO" id="GO:0003735">
    <property type="term" value="F:structural constituent of ribosome"/>
    <property type="evidence" value="ECO:0007669"/>
    <property type="project" value="InterPro"/>
</dbReference>
<dbReference type="Gene3D" id="2.30.30.770">
    <property type="match status" value="1"/>
</dbReference>
<dbReference type="AlphaFoldDB" id="A0A6N2KSN0"/>
<comment type="similarity">
    <text evidence="1">Belongs to the eukaryotic ribosomal protein eL27 family.</text>
</comment>
<gene>
    <name evidence="3" type="ORF">SVIM_LOCUS127034</name>
</gene>
<organism evidence="3">
    <name type="scientific">Salix viminalis</name>
    <name type="common">Common osier</name>
    <name type="synonym">Basket willow</name>
    <dbReference type="NCBI Taxonomy" id="40686"/>
    <lineage>
        <taxon>Eukaryota</taxon>
        <taxon>Viridiplantae</taxon>
        <taxon>Streptophyta</taxon>
        <taxon>Embryophyta</taxon>
        <taxon>Tracheophyta</taxon>
        <taxon>Spermatophyta</taxon>
        <taxon>Magnoliopsida</taxon>
        <taxon>eudicotyledons</taxon>
        <taxon>Gunneridae</taxon>
        <taxon>Pentapetalae</taxon>
        <taxon>rosids</taxon>
        <taxon>fabids</taxon>
        <taxon>Malpighiales</taxon>
        <taxon>Salicaceae</taxon>
        <taxon>Saliceae</taxon>
        <taxon>Salix</taxon>
    </lineage>
</organism>
<dbReference type="GO" id="GO:0006412">
    <property type="term" value="P:translation"/>
    <property type="evidence" value="ECO:0007669"/>
    <property type="project" value="InterPro"/>
</dbReference>
<sequence length="203" mass="22843">MSLSLATTILPSSQPRLPPPPSQMKSPPRHQNHTLGNNRDIAFERSNDANNMGTERVTLPKSIYVRSTGFIYKQQQRHRATRAAKMVKFLKTNKDVIILQGKYAGHKAVIVESFDNGTRYRAYDHYWVVGIKKYPSKVNQAVSGNVSNNGGGRGSVSSNSSRSCVASQLDQLVSESYMQMQQRVSKEEIDVGITNMWLLDWLR</sequence>
<dbReference type="InterPro" id="IPR008991">
    <property type="entry name" value="Translation_prot_SH3-like_sf"/>
</dbReference>
<evidence type="ECO:0000256" key="2">
    <source>
        <dbReference type="SAM" id="MobiDB-lite"/>
    </source>
</evidence>
<evidence type="ECO:0008006" key="4">
    <source>
        <dbReference type="Google" id="ProtNLM"/>
    </source>
</evidence>
<evidence type="ECO:0000313" key="3">
    <source>
        <dbReference type="EMBL" id="VFU31143.1"/>
    </source>
</evidence>
<dbReference type="GO" id="GO:0005840">
    <property type="term" value="C:ribosome"/>
    <property type="evidence" value="ECO:0007669"/>
    <property type="project" value="InterPro"/>
</dbReference>
<dbReference type="InterPro" id="IPR038655">
    <property type="entry name" value="Ribosomal_eL27_sf"/>
</dbReference>
<dbReference type="InterPro" id="IPR001141">
    <property type="entry name" value="Ribosomal_eL27"/>
</dbReference>
<dbReference type="SUPFAM" id="SSF50104">
    <property type="entry name" value="Translation proteins SH3-like domain"/>
    <property type="match status" value="1"/>
</dbReference>
<protein>
    <recommendedName>
        <fullName evidence="4">KOW domain-containing protein</fullName>
    </recommendedName>
</protein>
<proteinExistence type="inferred from homology"/>
<dbReference type="EMBL" id="CAADRP010000668">
    <property type="protein sequence ID" value="VFU31143.1"/>
    <property type="molecule type" value="Genomic_DNA"/>
</dbReference>
<evidence type="ECO:0000256" key="1">
    <source>
        <dbReference type="ARBA" id="ARBA00009124"/>
    </source>
</evidence>
<feature type="region of interest" description="Disordered" evidence="2">
    <location>
        <begin position="1"/>
        <end position="36"/>
    </location>
</feature>
<name>A0A6N2KSN0_SALVM</name>